<keyword evidence="4" id="KW-1185">Reference proteome</keyword>
<proteinExistence type="predicted"/>
<sequence>MNNTYQGELKKLGGRIRYLREQREFSQELLSFKADIHRTYLSQLELGQRNPSYTTLLKLSSALSINITELIKIDKTT</sequence>
<dbReference type="InterPro" id="IPR010982">
    <property type="entry name" value="Lambda_DNA-bd_dom_sf"/>
</dbReference>
<dbReference type="PANTHER" id="PTHR46797">
    <property type="entry name" value="HTH-TYPE TRANSCRIPTIONAL REGULATOR"/>
    <property type="match status" value="1"/>
</dbReference>
<protein>
    <submittedName>
        <fullName evidence="3">Helix-turn-helix domain-containing protein</fullName>
    </submittedName>
</protein>
<dbReference type="CDD" id="cd00093">
    <property type="entry name" value="HTH_XRE"/>
    <property type="match status" value="1"/>
</dbReference>
<feature type="domain" description="HTH cro/C1-type" evidence="2">
    <location>
        <begin position="16"/>
        <end position="70"/>
    </location>
</feature>
<dbReference type="RefSeq" id="WP_268632015.1">
    <property type="nucleotide sequence ID" value="NZ_JAMDLY010000009.1"/>
</dbReference>
<dbReference type="Proteomes" id="UP001527090">
    <property type="component" value="Unassembled WGS sequence"/>
</dbReference>
<dbReference type="InterPro" id="IPR001387">
    <property type="entry name" value="Cro/C1-type_HTH"/>
</dbReference>
<reference evidence="3 4" key="1">
    <citation type="submission" date="2022-05" db="EMBL/GenBank/DDBJ databases">
        <title>Genome Sequencing of Bee-Associated Microbes.</title>
        <authorList>
            <person name="Dunlap C."/>
        </authorList>
    </citation>
    <scope>NUCLEOTIDE SEQUENCE [LARGE SCALE GENOMIC DNA]</scope>
    <source>
        <strain evidence="3 4">NRRL NRS-750</strain>
    </source>
</reference>
<gene>
    <name evidence="3" type="ORF">M5X04_08290</name>
</gene>
<evidence type="ECO:0000259" key="2">
    <source>
        <dbReference type="PROSITE" id="PS50943"/>
    </source>
</evidence>
<dbReference type="SUPFAM" id="SSF47413">
    <property type="entry name" value="lambda repressor-like DNA-binding domains"/>
    <property type="match status" value="1"/>
</dbReference>
<dbReference type="EMBL" id="JAMDLY010000009">
    <property type="protein sequence ID" value="MCY9529330.1"/>
    <property type="molecule type" value="Genomic_DNA"/>
</dbReference>
<dbReference type="Pfam" id="PF01381">
    <property type="entry name" value="HTH_3"/>
    <property type="match status" value="1"/>
</dbReference>
<dbReference type="SMART" id="SM00530">
    <property type="entry name" value="HTH_XRE"/>
    <property type="match status" value="1"/>
</dbReference>
<keyword evidence="1" id="KW-0238">DNA-binding</keyword>
<evidence type="ECO:0000313" key="3">
    <source>
        <dbReference type="EMBL" id="MCY9529330.1"/>
    </source>
</evidence>
<name>A0ABT4E6U5_PAEAL</name>
<evidence type="ECO:0000313" key="4">
    <source>
        <dbReference type="Proteomes" id="UP001527090"/>
    </source>
</evidence>
<accession>A0ABT4E6U5</accession>
<evidence type="ECO:0000256" key="1">
    <source>
        <dbReference type="ARBA" id="ARBA00023125"/>
    </source>
</evidence>
<dbReference type="Gene3D" id="1.10.260.40">
    <property type="entry name" value="lambda repressor-like DNA-binding domains"/>
    <property type="match status" value="1"/>
</dbReference>
<dbReference type="PANTHER" id="PTHR46797:SF1">
    <property type="entry name" value="METHYLPHOSPHONATE SYNTHASE"/>
    <property type="match status" value="1"/>
</dbReference>
<dbReference type="PROSITE" id="PS50943">
    <property type="entry name" value="HTH_CROC1"/>
    <property type="match status" value="1"/>
</dbReference>
<organism evidence="3 4">
    <name type="scientific">Paenibacillus alvei</name>
    <name type="common">Bacillus alvei</name>
    <dbReference type="NCBI Taxonomy" id="44250"/>
    <lineage>
        <taxon>Bacteria</taxon>
        <taxon>Bacillati</taxon>
        <taxon>Bacillota</taxon>
        <taxon>Bacilli</taxon>
        <taxon>Bacillales</taxon>
        <taxon>Paenibacillaceae</taxon>
        <taxon>Paenibacillus</taxon>
    </lineage>
</organism>
<comment type="caution">
    <text evidence="3">The sequence shown here is derived from an EMBL/GenBank/DDBJ whole genome shotgun (WGS) entry which is preliminary data.</text>
</comment>
<dbReference type="InterPro" id="IPR050807">
    <property type="entry name" value="TransReg_Diox_bact_type"/>
</dbReference>